<keyword evidence="3" id="KW-1185">Reference proteome</keyword>
<organism evidence="2 3">
    <name type="scientific">Plakobranchus ocellatus</name>
    <dbReference type="NCBI Taxonomy" id="259542"/>
    <lineage>
        <taxon>Eukaryota</taxon>
        <taxon>Metazoa</taxon>
        <taxon>Spiralia</taxon>
        <taxon>Lophotrochozoa</taxon>
        <taxon>Mollusca</taxon>
        <taxon>Gastropoda</taxon>
        <taxon>Heterobranchia</taxon>
        <taxon>Euthyneura</taxon>
        <taxon>Panpulmonata</taxon>
        <taxon>Sacoglossa</taxon>
        <taxon>Placobranchoidea</taxon>
        <taxon>Plakobranchidae</taxon>
        <taxon>Plakobranchus</taxon>
    </lineage>
</organism>
<dbReference type="EMBL" id="BLXT01000663">
    <property type="protein sequence ID" value="GFN79354.1"/>
    <property type="molecule type" value="Genomic_DNA"/>
</dbReference>
<reference evidence="2 3" key="1">
    <citation type="journal article" date="2021" name="Elife">
        <title>Chloroplast acquisition without the gene transfer in kleptoplastic sea slugs, Plakobranchus ocellatus.</title>
        <authorList>
            <person name="Maeda T."/>
            <person name="Takahashi S."/>
            <person name="Yoshida T."/>
            <person name="Shimamura S."/>
            <person name="Takaki Y."/>
            <person name="Nagai Y."/>
            <person name="Toyoda A."/>
            <person name="Suzuki Y."/>
            <person name="Arimoto A."/>
            <person name="Ishii H."/>
            <person name="Satoh N."/>
            <person name="Nishiyama T."/>
            <person name="Hasebe M."/>
            <person name="Maruyama T."/>
            <person name="Minagawa J."/>
            <person name="Obokata J."/>
            <person name="Shigenobu S."/>
        </authorList>
    </citation>
    <scope>NUCLEOTIDE SEQUENCE [LARGE SCALE GENOMIC DNA]</scope>
</reference>
<feature type="signal peptide" evidence="1">
    <location>
        <begin position="1"/>
        <end position="15"/>
    </location>
</feature>
<sequence>MGYLLWLLLVPGASADGLSRDGVNMVAGAGLGPGGLGMGGMLDVPKLMDDDDDSDFILSTNVVATSSVGGLSGTPGLVGGASLISTGPGTVSARMGGTYDILGGLPTSGDLGLNVYDVVGGPDFGLDLTLGLGTRRGSGLGRGLIRPAPAGPKLTYVRPNRGMFFGSTKRRRKPKFRPIMKHRRNFWWKGRYPWLFRRKCLKKGKRFPFFG</sequence>
<accession>A0AAV3Y8A5</accession>
<gene>
    <name evidence="2" type="ORF">PoB_000586000</name>
</gene>
<name>A0AAV3Y8A5_9GAST</name>
<comment type="caution">
    <text evidence="2">The sequence shown here is derived from an EMBL/GenBank/DDBJ whole genome shotgun (WGS) entry which is preliminary data.</text>
</comment>
<evidence type="ECO:0000313" key="3">
    <source>
        <dbReference type="Proteomes" id="UP000735302"/>
    </source>
</evidence>
<evidence type="ECO:0000313" key="2">
    <source>
        <dbReference type="EMBL" id="GFN79354.1"/>
    </source>
</evidence>
<dbReference type="Proteomes" id="UP000735302">
    <property type="component" value="Unassembled WGS sequence"/>
</dbReference>
<protein>
    <submittedName>
        <fullName evidence="2">Uncharacterized protein</fullName>
    </submittedName>
</protein>
<evidence type="ECO:0000256" key="1">
    <source>
        <dbReference type="SAM" id="SignalP"/>
    </source>
</evidence>
<feature type="chain" id="PRO_5043954827" evidence="1">
    <location>
        <begin position="16"/>
        <end position="211"/>
    </location>
</feature>
<dbReference type="AlphaFoldDB" id="A0AAV3Y8A5"/>
<proteinExistence type="predicted"/>
<keyword evidence="1" id="KW-0732">Signal</keyword>